<gene>
    <name evidence="1" type="ORF">KDI_16640</name>
</gene>
<dbReference type="Proteomes" id="UP000322530">
    <property type="component" value="Unassembled WGS sequence"/>
</dbReference>
<evidence type="ECO:0000313" key="1">
    <source>
        <dbReference type="EMBL" id="GCF08100.1"/>
    </source>
</evidence>
<accession>A0A5A5T9C8</accession>
<keyword evidence="2" id="KW-1185">Reference proteome</keyword>
<name>A0A5A5T9C8_9CHLR</name>
<evidence type="ECO:0000313" key="2">
    <source>
        <dbReference type="Proteomes" id="UP000322530"/>
    </source>
</evidence>
<dbReference type="OrthoDB" id="149641at2"/>
<organism evidence="1 2">
    <name type="scientific">Dictyobacter arantiisoli</name>
    <dbReference type="NCBI Taxonomy" id="2014874"/>
    <lineage>
        <taxon>Bacteria</taxon>
        <taxon>Bacillati</taxon>
        <taxon>Chloroflexota</taxon>
        <taxon>Ktedonobacteria</taxon>
        <taxon>Ktedonobacterales</taxon>
        <taxon>Dictyobacteraceae</taxon>
        <taxon>Dictyobacter</taxon>
    </lineage>
</organism>
<reference evidence="1 2" key="1">
    <citation type="submission" date="2019-01" db="EMBL/GenBank/DDBJ databases">
        <title>Draft genome sequence of Dictyobacter sp. Uno17.</title>
        <authorList>
            <person name="Wang C.M."/>
            <person name="Zheng Y."/>
            <person name="Sakai Y."/>
            <person name="Abe K."/>
            <person name="Yokota A."/>
            <person name="Yabe S."/>
        </authorList>
    </citation>
    <scope>NUCLEOTIDE SEQUENCE [LARGE SCALE GENOMIC DNA]</scope>
    <source>
        <strain evidence="1 2">Uno17</strain>
    </source>
</reference>
<sequence length="436" mass="49336">MCRYSFDPSGSVQEGGLSPSSFSFVSTYDALIENIKLVGFGVDTLILNVRYADESLEPIQRELDETLMQELDYLQGEAKVAETAVASPWSFLRALLFIEPHGAGRQWRWLLTCQWLSLVVSRGTFNDVIAQVRFSSEYLWSQPDPGDSLAKMHELLMSIFGQHIHLQVSSVDLCADVMGYDFSLANYQQDFVSRGRKQSVIYGPDGVNLDSRTLSYLRFSSSASPISCRIYNKTQEITQKSDKTWMYDVWNRGTSGPYGGKWDGTTPVWRNEFHLTRAFLHNLKNPIEGAYDLLGQFQSLWAYAAGRVEGDTDGLPDGWLRYTLPTEDSNRSRWPVHPAWVVIQSAFSEPVEPDLGPVVRRRIREKNLERGIAAMVGYASTLAAWKGGECAAPDADLSLILQYLYEHGTNYLEEIGRDFLAEVQRKQLLYNSEDIQ</sequence>
<dbReference type="AlphaFoldDB" id="A0A5A5T9C8"/>
<dbReference type="EMBL" id="BIXY01000018">
    <property type="protein sequence ID" value="GCF08100.1"/>
    <property type="molecule type" value="Genomic_DNA"/>
</dbReference>
<proteinExistence type="predicted"/>
<comment type="caution">
    <text evidence="1">The sequence shown here is derived from an EMBL/GenBank/DDBJ whole genome shotgun (WGS) entry which is preliminary data.</text>
</comment>
<dbReference type="RefSeq" id="WP_149401096.1">
    <property type="nucleotide sequence ID" value="NZ_BIXY01000018.1"/>
</dbReference>
<protein>
    <submittedName>
        <fullName evidence="1">Uncharacterized protein</fullName>
    </submittedName>
</protein>